<feature type="transmembrane region" description="Helical" evidence="1">
    <location>
        <begin position="64"/>
        <end position="86"/>
    </location>
</feature>
<name>A0ABN0ZFF6_9BACI</name>
<keyword evidence="3" id="KW-1185">Reference proteome</keyword>
<keyword evidence="1" id="KW-0812">Transmembrane</keyword>
<feature type="transmembrane region" description="Helical" evidence="1">
    <location>
        <begin position="138"/>
        <end position="162"/>
    </location>
</feature>
<proteinExistence type="predicted"/>
<evidence type="ECO:0000313" key="2">
    <source>
        <dbReference type="EMBL" id="GAA0446005.1"/>
    </source>
</evidence>
<keyword evidence="1" id="KW-0472">Membrane</keyword>
<sequence>MNGIKYGILYWVSCFIRLWKGMTSSSMPFLPTISTFFIVTSAVLVAIGWILIVNNKPKAHKRTMLSGAVSALLFFIIYVSRTAFIGNTSFGGPDDIKIYYTIFLIFHIFLATTGAVFGVVTITLALKRKISIHRKIGPITSIIWFCSAITGVAVYLLLYIIYDGGETTSMLKAILGS</sequence>
<dbReference type="PANTHER" id="PTHR37692:SF1">
    <property type="entry name" value="DUF420 DOMAIN-CONTAINING PROTEIN"/>
    <property type="match status" value="1"/>
</dbReference>
<gene>
    <name evidence="2" type="ORF">GCM10008983_24690</name>
</gene>
<dbReference type="EMBL" id="BAAADM010000054">
    <property type="protein sequence ID" value="GAA0446005.1"/>
    <property type="molecule type" value="Genomic_DNA"/>
</dbReference>
<dbReference type="PANTHER" id="PTHR37692">
    <property type="entry name" value="HYPOTHETICAL MEMBRANE SPANNING PROTEIN"/>
    <property type="match status" value="1"/>
</dbReference>
<dbReference type="InterPro" id="IPR007352">
    <property type="entry name" value="DUF420"/>
</dbReference>
<feature type="transmembrane region" description="Helical" evidence="1">
    <location>
        <begin position="98"/>
        <end position="126"/>
    </location>
</feature>
<feature type="transmembrane region" description="Helical" evidence="1">
    <location>
        <begin position="29"/>
        <end position="52"/>
    </location>
</feature>
<dbReference type="Proteomes" id="UP001501459">
    <property type="component" value="Unassembled WGS sequence"/>
</dbReference>
<evidence type="ECO:0000256" key="1">
    <source>
        <dbReference type="SAM" id="Phobius"/>
    </source>
</evidence>
<comment type="caution">
    <text evidence="2">The sequence shown here is derived from an EMBL/GenBank/DDBJ whole genome shotgun (WGS) entry which is preliminary data.</text>
</comment>
<keyword evidence="1" id="KW-1133">Transmembrane helix</keyword>
<accession>A0ABN0ZFF6</accession>
<reference evidence="2 3" key="1">
    <citation type="journal article" date="2019" name="Int. J. Syst. Evol. Microbiol.">
        <title>The Global Catalogue of Microorganisms (GCM) 10K type strain sequencing project: providing services to taxonomists for standard genome sequencing and annotation.</title>
        <authorList>
            <consortium name="The Broad Institute Genomics Platform"/>
            <consortium name="The Broad Institute Genome Sequencing Center for Infectious Disease"/>
            <person name="Wu L."/>
            <person name="Ma J."/>
        </authorList>
    </citation>
    <scope>NUCLEOTIDE SEQUENCE [LARGE SCALE GENOMIC DNA]</scope>
    <source>
        <strain evidence="2 3">JCM 12149</strain>
    </source>
</reference>
<dbReference type="Pfam" id="PF04238">
    <property type="entry name" value="DUF420"/>
    <property type="match status" value="1"/>
</dbReference>
<organism evidence="2 3">
    <name type="scientific">Lentibacillus halophilus</name>
    <dbReference type="NCBI Taxonomy" id="295065"/>
    <lineage>
        <taxon>Bacteria</taxon>
        <taxon>Bacillati</taxon>
        <taxon>Bacillota</taxon>
        <taxon>Bacilli</taxon>
        <taxon>Bacillales</taxon>
        <taxon>Bacillaceae</taxon>
        <taxon>Lentibacillus</taxon>
    </lineage>
</organism>
<protein>
    <submittedName>
        <fullName evidence="2">DUF420 domain-containing protein</fullName>
    </submittedName>
</protein>
<evidence type="ECO:0000313" key="3">
    <source>
        <dbReference type="Proteomes" id="UP001501459"/>
    </source>
</evidence>